<dbReference type="Pfam" id="PF12704">
    <property type="entry name" value="MacB_PCD"/>
    <property type="match status" value="1"/>
</dbReference>
<evidence type="ECO:0000256" key="4">
    <source>
        <dbReference type="ARBA" id="ARBA00022989"/>
    </source>
</evidence>
<dbReference type="GO" id="GO:0005886">
    <property type="term" value="C:plasma membrane"/>
    <property type="evidence" value="ECO:0007669"/>
    <property type="project" value="UniProtKB-SubCell"/>
</dbReference>
<feature type="transmembrane region" description="Helical" evidence="7">
    <location>
        <begin position="20"/>
        <end position="40"/>
    </location>
</feature>
<dbReference type="InterPro" id="IPR050250">
    <property type="entry name" value="Macrolide_Exporter_MacB"/>
</dbReference>
<feature type="transmembrane region" description="Helical" evidence="7">
    <location>
        <begin position="375"/>
        <end position="399"/>
    </location>
</feature>
<accession>A0A7G9GGA8</accession>
<dbReference type="KEGG" id="whj:H9Q79_06020"/>
<evidence type="ECO:0000256" key="6">
    <source>
        <dbReference type="ARBA" id="ARBA00038076"/>
    </source>
</evidence>
<dbReference type="GO" id="GO:0022857">
    <property type="term" value="F:transmembrane transporter activity"/>
    <property type="evidence" value="ECO:0007669"/>
    <property type="project" value="TreeGrafter"/>
</dbReference>
<evidence type="ECO:0000256" key="1">
    <source>
        <dbReference type="ARBA" id="ARBA00004651"/>
    </source>
</evidence>
<keyword evidence="4 7" id="KW-1133">Transmembrane helix</keyword>
<protein>
    <submittedName>
        <fullName evidence="10">ABC transporter permease</fullName>
    </submittedName>
</protein>
<dbReference type="InterPro" id="IPR003838">
    <property type="entry name" value="ABC3_permease_C"/>
</dbReference>
<dbReference type="Pfam" id="PF02687">
    <property type="entry name" value="FtsX"/>
    <property type="match status" value="1"/>
</dbReference>
<feature type="domain" description="ABC3 transporter permease C-terminal" evidence="8">
    <location>
        <begin position="298"/>
        <end position="409"/>
    </location>
</feature>
<dbReference type="RefSeq" id="WP_118643841.1">
    <property type="nucleotide sequence ID" value="NZ_CP060635.1"/>
</dbReference>
<dbReference type="Proteomes" id="UP000515860">
    <property type="component" value="Chromosome"/>
</dbReference>
<comment type="subcellular location">
    <subcellularLocation>
        <location evidence="1">Cell membrane</location>
        <topology evidence="1">Multi-pass membrane protein</topology>
    </subcellularLocation>
</comment>
<sequence length="416" mass="45098">MVENIRLSFQGIWSHKMRSFLTMLGVIIGIASIIAIVSTIEGTNEQIMQNLIGAGNNNVKITLRQGEGEYWMDNGAPAGVSLISQEQRDQILALDDVENASFFNYRSYVDGVTNGKNSLNSGKALGVDLNYLDTCGYVVYAGRGFLETDYTEIRKNVLLDEAAAASLFPDGNALGKTIEVRGEPFTVIGLIKKADNFQPVINSFQDYLTYNQEDYGAMLMPDVCWPIVFSYDEPQNAVVMAKTTEAMTNVGKEAAEIMNVSIANPEGDIKYEAEDLLEKARNQQELSASTNNLLLWVASISLLVGGIGVMNIMLVSVTERTSEIGLKKAVGARKRKILAQFLTESAVLTSCGGMIGVLVGIILSQIIARMSETRAAISVPAIIGSVAFSMLIGIVFGLLPSVKASNLNPIDALRRE</sequence>
<keyword evidence="5 7" id="KW-0472">Membrane</keyword>
<keyword evidence="11" id="KW-1185">Reference proteome</keyword>
<evidence type="ECO:0000313" key="11">
    <source>
        <dbReference type="Proteomes" id="UP000515860"/>
    </source>
</evidence>
<organism evidence="10 11">
    <name type="scientific">Wansuia hejianensis</name>
    <dbReference type="NCBI Taxonomy" id="2763667"/>
    <lineage>
        <taxon>Bacteria</taxon>
        <taxon>Bacillati</taxon>
        <taxon>Bacillota</taxon>
        <taxon>Clostridia</taxon>
        <taxon>Lachnospirales</taxon>
        <taxon>Lachnospiraceae</taxon>
        <taxon>Wansuia</taxon>
    </lineage>
</organism>
<dbReference type="PANTHER" id="PTHR30572:SF4">
    <property type="entry name" value="ABC TRANSPORTER PERMEASE YTRF"/>
    <property type="match status" value="1"/>
</dbReference>
<reference evidence="10 11" key="1">
    <citation type="submission" date="2020-08" db="EMBL/GenBank/DDBJ databases">
        <authorList>
            <person name="Liu C."/>
            <person name="Sun Q."/>
        </authorList>
    </citation>
    <scope>NUCLEOTIDE SEQUENCE [LARGE SCALE GENOMIC DNA]</scope>
    <source>
        <strain evidence="10 11">NSJ-29</strain>
    </source>
</reference>
<evidence type="ECO:0000256" key="2">
    <source>
        <dbReference type="ARBA" id="ARBA00022475"/>
    </source>
</evidence>
<proteinExistence type="inferred from homology"/>
<evidence type="ECO:0000259" key="9">
    <source>
        <dbReference type="Pfam" id="PF12704"/>
    </source>
</evidence>
<evidence type="ECO:0000256" key="7">
    <source>
        <dbReference type="SAM" id="Phobius"/>
    </source>
</evidence>
<feature type="transmembrane region" description="Helical" evidence="7">
    <location>
        <begin position="337"/>
        <end position="363"/>
    </location>
</feature>
<evidence type="ECO:0000259" key="8">
    <source>
        <dbReference type="Pfam" id="PF02687"/>
    </source>
</evidence>
<evidence type="ECO:0000256" key="3">
    <source>
        <dbReference type="ARBA" id="ARBA00022692"/>
    </source>
</evidence>
<dbReference type="PANTHER" id="PTHR30572">
    <property type="entry name" value="MEMBRANE COMPONENT OF TRANSPORTER-RELATED"/>
    <property type="match status" value="1"/>
</dbReference>
<feature type="transmembrane region" description="Helical" evidence="7">
    <location>
        <begin position="293"/>
        <end position="317"/>
    </location>
</feature>
<evidence type="ECO:0000313" key="10">
    <source>
        <dbReference type="EMBL" id="QNM09840.1"/>
    </source>
</evidence>
<name>A0A7G9GGA8_9FIRM</name>
<dbReference type="EMBL" id="CP060635">
    <property type="protein sequence ID" value="QNM09840.1"/>
    <property type="molecule type" value="Genomic_DNA"/>
</dbReference>
<comment type="similarity">
    <text evidence="6">Belongs to the ABC-4 integral membrane protein family.</text>
</comment>
<dbReference type="AlphaFoldDB" id="A0A7G9GGA8"/>
<feature type="domain" description="MacB-like periplasmic core" evidence="9">
    <location>
        <begin position="19"/>
        <end position="254"/>
    </location>
</feature>
<evidence type="ECO:0000256" key="5">
    <source>
        <dbReference type="ARBA" id="ARBA00023136"/>
    </source>
</evidence>
<keyword evidence="3 7" id="KW-0812">Transmembrane</keyword>
<keyword evidence="2" id="KW-1003">Cell membrane</keyword>
<gene>
    <name evidence="10" type="ORF">H9Q79_06020</name>
</gene>
<dbReference type="InterPro" id="IPR025857">
    <property type="entry name" value="MacB_PCD"/>
</dbReference>